<keyword evidence="2" id="KW-1185">Reference proteome</keyword>
<reference evidence="1 2" key="1">
    <citation type="submission" date="2016-10" db="EMBL/GenBank/DDBJ databases">
        <authorList>
            <person name="de Groot N.N."/>
        </authorList>
    </citation>
    <scope>NUCLEOTIDE SEQUENCE [LARGE SCALE GENOMIC DNA]</scope>
    <source>
        <strain evidence="1 2">SLAS-1</strain>
    </source>
</reference>
<accession>A0A1G9J0B7</accession>
<dbReference type="AlphaFoldDB" id="A0A1G9J0B7"/>
<dbReference type="OrthoDB" id="6398207at2"/>
<dbReference type="SUPFAM" id="SSF52218">
    <property type="entry name" value="Flavoproteins"/>
    <property type="match status" value="1"/>
</dbReference>
<dbReference type="Proteomes" id="UP000199476">
    <property type="component" value="Unassembled WGS sequence"/>
</dbReference>
<dbReference type="Gene3D" id="3.40.50.360">
    <property type="match status" value="1"/>
</dbReference>
<dbReference type="STRING" id="321763.SAMN04488692_103107"/>
<organism evidence="1 2">
    <name type="scientific">Halarsenatibacter silvermanii</name>
    <dbReference type="NCBI Taxonomy" id="321763"/>
    <lineage>
        <taxon>Bacteria</taxon>
        <taxon>Bacillati</taxon>
        <taxon>Bacillota</taxon>
        <taxon>Clostridia</taxon>
        <taxon>Halanaerobiales</taxon>
        <taxon>Halarsenatibacteraceae</taxon>
        <taxon>Halarsenatibacter</taxon>
    </lineage>
</organism>
<dbReference type="RefSeq" id="WP_089758292.1">
    <property type="nucleotide sequence ID" value="NZ_FNGO01000003.1"/>
</dbReference>
<gene>
    <name evidence="1" type="ORF">SAMN04488692_103107</name>
</gene>
<proteinExistence type="predicted"/>
<evidence type="ECO:0000313" key="2">
    <source>
        <dbReference type="Proteomes" id="UP000199476"/>
    </source>
</evidence>
<protein>
    <recommendedName>
        <fullName evidence="3">NADPH-dependent FMN reductase</fullName>
    </recommendedName>
</protein>
<dbReference type="InterPro" id="IPR029039">
    <property type="entry name" value="Flavoprotein-like_sf"/>
</dbReference>
<evidence type="ECO:0008006" key="3">
    <source>
        <dbReference type="Google" id="ProtNLM"/>
    </source>
</evidence>
<sequence length="70" mass="7872">MKVLVIVGSSRREGNTSALVHRAAKGFEKRYRKFAEMMADDKTSISRVINPGNYKYRGCNGCEACSENLR</sequence>
<dbReference type="EMBL" id="FNGO01000003">
    <property type="protein sequence ID" value="SDL30947.1"/>
    <property type="molecule type" value="Genomic_DNA"/>
</dbReference>
<name>A0A1G9J0B7_9FIRM</name>
<evidence type="ECO:0000313" key="1">
    <source>
        <dbReference type="EMBL" id="SDL30947.1"/>
    </source>
</evidence>